<proteinExistence type="predicted"/>
<keyword evidence="2" id="KW-1185">Reference proteome</keyword>
<name>A0ACC0C9C7_CATRO</name>
<dbReference type="EMBL" id="CM044701">
    <property type="protein sequence ID" value="KAI5681531.1"/>
    <property type="molecule type" value="Genomic_DNA"/>
</dbReference>
<protein>
    <submittedName>
        <fullName evidence="1">Uncharacterized protein</fullName>
    </submittedName>
</protein>
<evidence type="ECO:0000313" key="1">
    <source>
        <dbReference type="EMBL" id="KAI5681531.1"/>
    </source>
</evidence>
<sequence>MDFRDLHAFNIALLAKHTWKVITEPISLCARIQVYPGISYAWRSLYQGFRVLKLVLQCKISDRLSIYAWHDPWILKPYLFKTLPYKRYLAKNLRVTNLISPKPRCWNIQVLQYFFRPHEVEYIQEIPLKQCPGLDI</sequence>
<reference evidence="2" key="1">
    <citation type="journal article" date="2023" name="Nat. Plants">
        <title>Single-cell RNA sequencing provides a high-resolution roadmap for understanding the multicellular compartmentation of specialized metabolism.</title>
        <authorList>
            <person name="Sun S."/>
            <person name="Shen X."/>
            <person name="Li Y."/>
            <person name="Li Y."/>
            <person name="Wang S."/>
            <person name="Li R."/>
            <person name="Zhang H."/>
            <person name="Shen G."/>
            <person name="Guo B."/>
            <person name="Wei J."/>
            <person name="Xu J."/>
            <person name="St-Pierre B."/>
            <person name="Chen S."/>
            <person name="Sun C."/>
        </authorList>
    </citation>
    <scope>NUCLEOTIDE SEQUENCE [LARGE SCALE GENOMIC DNA]</scope>
</reference>
<gene>
    <name evidence="1" type="ORF">M9H77_02759</name>
</gene>
<accession>A0ACC0C9C7</accession>
<dbReference type="Proteomes" id="UP001060085">
    <property type="component" value="Linkage Group LG01"/>
</dbReference>
<organism evidence="1 2">
    <name type="scientific">Catharanthus roseus</name>
    <name type="common">Madagascar periwinkle</name>
    <name type="synonym">Vinca rosea</name>
    <dbReference type="NCBI Taxonomy" id="4058"/>
    <lineage>
        <taxon>Eukaryota</taxon>
        <taxon>Viridiplantae</taxon>
        <taxon>Streptophyta</taxon>
        <taxon>Embryophyta</taxon>
        <taxon>Tracheophyta</taxon>
        <taxon>Spermatophyta</taxon>
        <taxon>Magnoliopsida</taxon>
        <taxon>eudicotyledons</taxon>
        <taxon>Gunneridae</taxon>
        <taxon>Pentapetalae</taxon>
        <taxon>asterids</taxon>
        <taxon>lamiids</taxon>
        <taxon>Gentianales</taxon>
        <taxon>Apocynaceae</taxon>
        <taxon>Rauvolfioideae</taxon>
        <taxon>Vinceae</taxon>
        <taxon>Catharanthinae</taxon>
        <taxon>Catharanthus</taxon>
    </lineage>
</organism>
<evidence type="ECO:0000313" key="2">
    <source>
        <dbReference type="Proteomes" id="UP001060085"/>
    </source>
</evidence>
<comment type="caution">
    <text evidence="1">The sequence shown here is derived from an EMBL/GenBank/DDBJ whole genome shotgun (WGS) entry which is preliminary data.</text>
</comment>